<accession>A0A1I6GKM7</accession>
<dbReference type="Gene3D" id="3.10.129.10">
    <property type="entry name" value="Hotdog Thioesterase"/>
    <property type="match status" value="1"/>
</dbReference>
<dbReference type="EMBL" id="FOYW01000001">
    <property type="protein sequence ID" value="SFR42689.1"/>
    <property type="molecule type" value="Genomic_DNA"/>
</dbReference>
<dbReference type="OrthoDB" id="4305330at2"/>
<keyword evidence="3" id="KW-1185">Reference proteome</keyword>
<gene>
    <name evidence="2" type="ORF">SAMN05216203_0205</name>
</gene>
<dbReference type="Pfam" id="PF09500">
    <property type="entry name" value="YiiD_C"/>
    <property type="match status" value="1"/>
</dbReference>
<name>A0A1I6GKM7_9GAMM</name>
<dbReference type="AlphaFoldDB" id="A0A1I6GKM7"/>
<dbReference type="RefSeq" id="WP_092008456.1">
    <property type="nucleotide sequence ID" value="NZ_FOYW01000001.1"/>
</dbReference>
<dbReference type="SUPFAM" id="SSF54637">
    <property type="entry name" value="Thioesterase/thiol ester dehydrase-isomerase"/>
    <property type="match status" value="1"/>
</dbReference>
<protein>
    <submittedName>
        <fullName evidence="2">Thioesterase domain-containing protein, putative</fullName>
    </submittedName>
</protein>
<dbReference type="NCBIfam" id="TIGR02447">
    <property type="entry name" value="yiiD_Cterm"/>
    <property type="match status" value="1"/>
</dbReference>
<dbReference type="STRING" id="650891.SAMN05216203_0205"/>
<sequence>MSQLSDFQQRIHDVIPLTRAMSAELVHYDGGQLLVKAPLAPNSNHQGTGFGGAIYSVAVLAAWGLIELVVADAGLEGNVVIQSGGIDYGQPADDDFFALCQLPEEQAKAKFLTMLRRRGRARLELESAVYCGEPQLAPAQPAVATFKGRFVVRVQPDAPSGDDSGT</sequence>
<evidence type="ECO:0000313" key="3">
    <source>
        <dbReference type="Proteomes" id="UP000198644"/>
    </source>
</evidence>
<dbReference type="Proteomes" id="UP000198644">
    <property type="component" value="Unassembled WGS sequence"/>
</dbReference>
<proteinExistence type="predicted"/>
<reference evidence="2 3" key="1">
    <citation type="submission" date="2016-10" db="EMBL/GenBank/DDBJ databases">
        <authorList>
            <person name="de Groot N.N."/>
        </authorList>
    </citation>
    <scope>NUCLEOTIDE SEQUENCE [LARGE SCALE GENOMIC DNA]</scope>
    <source>
        <strain evidence="2 3">CGMCC 1.9167</strain>
    </source>
</reference>
<dbReference type="InterPro" id="IPR029069">
    <property type="entry name" value="HotDog_dom_sf"/>
</dbReference>
<dbReference type="InterPro" id="IPR012660">
    <property type="entry name" value="YiiD_C"/>
</dbReference>
<evidence type="ECO:0000313" key="2">
    <source>
        <dbReference type="EMBL" id="SFR42689.1"/>
    </source>
</evidence>
<evidence type="ECO:0000259" key="1">
    <source>
        <dbReference type="Pfam" id="PF09500"/>
    </source>
</evidence>
<organism evidence="2 3">
    <name type="scientific">Marinobacter daqiaonensis</name>
    <dbReference type="NCBI Taxonomy" id="650891"/>
    <lineage>
        <taxon>Bacteria</taxon>
        <taxon>Pseudomonadati</taxon>
        <taxon>Pseudomonadota</taxon>
        <taxon>Gammaproteobacteria</taxon>
        <taxon>Pseudomonadales</taxon>
        <taxon>Marinobacteraceae</taxon>
        <taxon>Marinobacter</taxon>
    </lineage>
</organism>
<feature type="domain" description="Thioesterase putative" evidence="1">
    <location>
        <begin position="6"/>
        <end position="152"/>
    </location>
</feature>